<evidence type="ECO:0000256" key="5">
    <source>
        <dbReference type="SAM" id="Phobius"/>
    </source>
</evidence>
<reference evidence="6 7" key="1">
    <citation type="submission" date="2016-10" db="EMBL/GenBank/DDBJ databases">
        <title>Draft Genome sequence of Roseomonas sp. strain M3.</title>
        <authorList>
            <person name="Subhash Y."/>
            <person name="Lee S."/>
        </authorList>
    </citation>
    <scope>NUCLEOTIDE SEQUENCE [LARGE SCALE GENOMIC DNA]</scope>
    <source>
        <strain evidence="6 7">M3</strain>
    </source>
</reference>
<protein>
    <recommendedName>
        <fullName evidence="8">Disulfide bond formation protein B</fullName>
    </recommendedName>
</protein>
<dbReference type="SUPFAM" id="SSF158442">
    <property type="entry name" value="DsbB-like"/>
    <property type="match status" value="1"/>
</dbReference>
<sequence length="182" mass="18842">MAKTPICRTLNGIGLLAVSLVLAAAFFEQLVHGDIPCPLCILQRAGFAGVALGLALNLRCGPRPSHYGIAILSALIGGSISARQVLLHIAPGDAGYGGTLLGLHLYSWALLLFFVIVAGCAFLLLFDRQFDEAGAPQSRLPALGLAVLALAALLVLGNGISTVLECGGGLCPDNPVDYQLLR</sequence>
<evidence type="ECO:0000313" key="7">
    <source>
        <dbReference type="Proteomes" id="UP000188879"/>
    </source>
</evidence>
<accession>A0A1V2H0U6</accession>
<dbReference type="Gene3D" id="1.20.1550.10">
    <property type="entry name" value="DsbB-like"/>
    <property type="match status" value="1"/>
</dbReference>
<proteinExistence type="predicted"/>
<comment type="caution">
    <text evidence="6">The sequence shown here is derived from an EMBL/GenBank/DDBJ whole genome shotgun (WGS) entry which is preliminary data.</text>
</comment>
<feature type="transmembrane region" description="Helical" evidence="5">
    <location>
        <begin position="138"/>
        <end position="156"/>
    </location>
</feature>
<dbReference type="Proteomes" id="UP000188879">
    <property type="component" value="Unassembled WGS sequence"/>
</dbReference>
<evidence type="ECO:0000256" key="3">
    <source>
        <dbReference type="ARBA" id="ARBA00022989"/>
    </source>
</evidence>
<gene>
    <name evidence="6" type="ORF">BKE38_16130</name>
</gene>
<keyword evidence="2 5" id="KW-0812">Transmembrane</keyword>
<feature type="transmembrane region" description="Helical" evidence="5">
    <location>
        <begin position="106"/>
        <end position="126"/>
    </location>
</feature>
<comment type="subcellular location">
    <subcellularLocation>
        <location evidence="1">Membrane</location>
        <topology evidence="1">Multi-pass membrane protein</topology>
    </subcellularLocation>
</comment>
<dbReference type="InterPro" id="IPR023380">
    <property type="entry name" value="DsbB-like_sf"/>
</dbReference>
<keyword evidence="7" id="KW-1185">Reference proteome</keyword>
<evidence type="ECO:0000313" key="6">
    <source>
        <dbReference type="EMBL" id="ONG51402.1"/>
    </source>
</evidence>
<dbReference type="GO" id="GO:0006457">
    <property type="term" value="P:protein folding"/>
    <property type="evidence" value="ECO:0007669"/>
    <property type="project" value="InterPro"/>
</dbReference>
<organism evidence="6 7">
    <name type="scientific">Teichococcus deserti</name>
    <dbReference type="NCBI Taxonomy" id="1817963"/>
    <lineage>
        <taxon>Bacteria</taxon>
        <taxon>Pseudomonadati</taxon>
        <taxon>Pseudomonadota</taxon>
        <taxon>Alphaproteobacteria</taxon>
        <taxon>Acetobacterales</taxon>
        <taxon>Roseomonadaceae</taxon>
        <taxon>Roseomonas</taxon>
    </lineage>
</organism>
<dbReference type="Pfam" id="PF02600">
    <property type="entry name" value="DsbB"/>
    <property type="match status" value="1"/>
</dbReference>
<name>A0A1V2H0U6_9PROT</name>
<dbReference type="GO" id="GO:0015035">
    <property type="term" value="F:protein-disulfide reductase activity"/>
    <property type="evidence" value="ECO:0007669"/>
    <property type="project" value="InterPro"/>
</dbReference>
<evidence type="ECO:0008006" key="8">
    <source>
        <dbReference type="Google" id="ProtNLM"/>
    </source>
</evidence>
<dbReference type="GO" id="GO:0016020">
    <property type="term" value="C:membrane"/>
    <property type="evidence" value="ECO:0007669"/>
    <property type="project" value="UniProtKB-SubCell"/>
</dbReference>
<dbReference type="RefSeq" id="WP_076958353.1">
    <property type="nucleotide sequence ID" value="NZ_MLCO01000166.1"/>
</dbReference>
<dbReference type="EMBL" id="MLCO01000166">
    <property type="protein sequence ID" value="ONG51402.1"/>
    <property type="molecule type" value="Genomic_DNA"/>
</dbReference>
<evidence type="ECO:0000256" key="2">
    <source>
        <dbReference type="ARBA" id="ARBA00022692"/>
    </source>
</evidence>
<evidence type="ECO:0000256" key="1">
    <source>
        <dbReference type="ARBA" id="ARBA00004141"/>
    </source>
</evidence>
<feature type="transmembrane region" description="Helical" evidence="5">
    <location>
        <begin position="43"/>
        <end position="60"/>
    </location>
</feature>
<keyword evidence="4 5" id="KW-0472">Membrane</keyword>
<dbReference type="OrthoDB" id="3711263at2"/>
<dbReference type="InterPro" id="IPR003752">
    <property type="entry name" value="DiS_bond_form_DsbB/BdbC"/>
</dbReference>
<keyword evidence="3 5" id="KW-1133">Transmembrane helix</keyword>
<dbReference type="AlphaFoldDB" id="A0A1V2H0U6"/>
<evidence type="ECO:0000256" key="4">
    <source>
        <dbReference type="ARBA" id="ARBA00023136"/>
    </source>
</evidence>
<feature type="transmembrane region" description="Helical" evidence="5">
    <location>
        <begin position="67"/>
        <end position="86"/>
    </location>
</feature>